<feature type="region of interest" description="Disordered" evidence="1">
    <location>
        <begin position="38"/>
        <end position="132"/>
    </location>
</feature>
<dbReference type="Gene3D" id="3.30.1150.10">
    <property type="match status" value="1"/>
</dbReference>
<feature type="compositionally biased region" description="Basic and acidic residues" evidence="1">
    <location>
        <begin position="183"/>
        <end position="200"/>
    </location>
</feature>
<feature type="region of interest" description="Disordered" evidence="1">
    <location>
        <begin position="177"/>
        <end position="220"/>
    </location>
</feature>
<reference evidence="2" key="1">
    <citation type="submission" date="2022-05" db="EMBL/GenBank/DDBJ databases">
        <title>An RpoN-dependent PEP-CTERM gene is involved in floc formation of an Aquincola tertiaricarbonis strain.</title>
        <authorList>
            <person name="Qiu D."/>
            <person name="Xia M."/>
        </authorList>
    </citation>
    <scope>NUCLEOTIDE SEQUENCE</scope>
    <source>
        <strain evidence="2">RN12</strain>
    </source>
</reference>
<sequence>MSSRKLLGLVAVVLLVAALVWWLRGLAGSPPAPQRQVARIALLPDTPPPPPPPPKEEKRPEPKETQAQPQPVPQPDVKPPQPQQVREEGPTGDAPGGLAGGPVTQEGVPTGPLTTGTGNGGGGTRASRAEERFYAQAARQLLRDAIERHLKGQTTQATAEVQLWIDPNGAIRRFELLPSGQPRADDELRSALADATRELKLPPPPDLPQPMRFRLSLRPA</sequence>
<feature type="compositionally biased region" description="Low complexity" evidence="1">
    <location>
        <begin position="107"/>
        <end position="116"/>
    </location>
</feature>
<name>A0ABY4S0N0_AQUTE</name>
<evidence type="ECO:0000313" key="2">
    <source>
        <dbReference type="EMBL" id="URI06517.1"/>
    </source>
</evidence>
<protein>
    <submittedName>
        <fullName evidence="2">TonB C-terminal domain-containing protein</fullName>
    </submittedName>
</protein>
<dbReference type="RefSeq" id="WP_250194780.1">
    <property type="nucleotide sequence ID" value="NZ_CP097635.1"/>
</dbReference>
<organism evidence="2 3">
    <name type="scientific">Aquincola tertiaricarbonis</name>
    <dbReference type="NCBI Taxonomy" id="391953"/>
    <lineage>
        <taxon>Bacteria</taxon>
        <taxon>Pseudomonadati</taxon>
        <taxon>Pseudomonadota</taxon>
        <taxon>Betaproteobacteria</taxon>
        <taxon>Burkholderiales</taxon>
        <taxon>Sphaerotilaceae</taxon>
        <taxon>Aquincola</taxon>
    </lineage>
</organism>
<dbReference type="Proteomes" id="UP001056201">
    <property type="component" value="Chromosome 1"/>
</dbReference>
<dbReference type="Pfam" id="PF13103">
    <property type="entry name" value="TonB_2"/>
    <property type="match status" value="1"/>
</dbReference>
<dbReference type="SUPFAM" id="SSF74653">
    <property type="entry name" value="TolA/TonB C-terminal domain"/>
    <property type="match status" value="1"/>
</dbReference>
<evidence type="ECO:0000313" key="3">
    <source>
        <dbReference type="Proteomes" id="UP001056201"/>
    </source>
</evidence>
<gene>
    <name evidence="2" type="ORF">MW290_11425</name>
</gene>
<dbReference type="EMBL" id="CP097635">
    <property type="protein sequence ID" value="URI06517.1"/>
    <property type="molecule type" value="Genomic_DNA"/>
</dbReference>
<accession>A0ABY4S0N0</accession>
<evidence type="ECO:0000256" key="1">
    <source>
        <dbReference type="SAM" id="MobiDB-lite"/>
    </source>
</evidence>
<feature type="compositionally biased region" description="Basic and acidic residues" evidence="1">
    <location>
        <begin position="54"/>
        <end position="64"/>
    </location>
</feature>
<proteinExistence type="predicted"/>
<feature type="compositionally biased region" description="Pro residues" evidence="1">
    <location>
        <begin position="70"/>
        <end position="82"/>
    </location>
</feature>
<keyword evidence="3" id="KW-1185">Reference proteome</keyword>